<evidence type="ECO:0000313" key="3">
    <source>
        <dbReference type="Proteomes" id="UP001255856"/>
    </source>
</evidence>
<organism evidence="2 3">
    <name type="scientific">Prototheca wickerhamii</name>
    <dbReference type="NCBI Taxonomy" id="3111"/>
    <lineage>
        <taxon>Eukaryota</taxon>
        <taxon>Viridiplantae</taxon>
        <taxon>Chlorophyta</taxon>
        <taxon>core chlorophytes</taxon>
        <taxon>Trebouxiophyceae</taxon>
        <taxon>Chlorellales</taxon>
        <taxon>Chlorellaceae</taxon>
        <taxon>Prototheca</taxon>
    </lineage>
</organism>
<keyword evidence="3" id="KW-1185">Reference proteome</keyword>
<feature type="region of interest" description="Disordered" evidence="1">
    <location>
        <begin position="444"/>
        <end position="547"/>
    </location>
</feature>
<feature type="compositionally biased region" description="Low complexity" evidence="1">
    <location>
        <begin position="420"/>
        <end position="432"/>
    </location>
</feature>
<gene>
    <name evidence="2" type="ORF">QBZ16_002704</name>
</gene>
<dbReference type="PANTHER" id="PTHR46694:SF1">
    <property type="entry name" value="AT-RICH INTERACTIVE DOMAIN-CONTAINING PROTEIN 4"/>
    <property type="match status" value="1"/>
</dbReference>
<name>A0AAD9IKT9_PROWI</name>
<evidence type="ECO:0000313" key="2">
    <source>
        <dbReference type="EMBL" id="KAK2079014.1"/>
    </source>
</evidence>
<protein>
    <submittedName>
        <fullName evidence="2">Uncharacterized protein</fullName>
    </submittedName>
</protein>
<dbReference type="EMBL" id="JASFZW010000003">
    <property type="protein sequence ID" value="KAK2079014.1"/>
    <property type="molecule type" value="Genomic_DNA"/>
</dbReference>
<evidence type="ECO:0000256" key="1">
    <source>
        <dbReference type="SAM" id="MobiDB-lite"/>
    </source>
</evidence>
<reference evidence="2" key="1">
    <citation type="submission" date="2021-01" db="EMBL/GenBank/DDBJ databases">
        <authorList>
            <person name="Eckstrom K.M.E."/>
        </authorList>
    </citation>
    <scope>NUCLEOTIDE SEQUENCE</scope>
    <source>
        <strain evidence="2">UVCC 0001</strain>
    </source>
</reference>
<sequence>MNPATWVDGDLHGKGPVEELMYSNQDNIEIHVCMTPTLEGLPEYLAAKQPNILYVMGGILHAVYLDAAETEEAGQRVRQLGIPYVIHWRTSPRPLAVPAMHFARAFFAGLRRSGLSVAEAFGLASHSTRIGVGVPGVEPALPVLLAASPACLPGPASAFSLELAVVPELAELRLLAPAAEALRGLLTAEARGAVLAEPPTRLERAPASAPCLPSGAPPAAARLRVLTTSGGPLSLVLTGTAAVFDSHAGLLKLAPGAAPAHRPRVVSPAVAGGAAVVELLALGSLWMVAALKALAEAPSYRGLVALGIGAVAGAPVAAFGPADGARWGVAAAVPAALARHQQAAALVAAAQQRQESSPPSGAAALTPLAPSALGRLAPAQGARPRPAERASSPPWAPAQGEASLLARAGRAPPQQPPPAAGSATTGGLLGPAPDAAVIVGRAAAGGQTPQEGPSVDTIEAPEEAAPSREAPGSDSQGDAEVDLSARSGASYCGPEGEGSSAQGRPAPASSEETQDAAPARAPPRQALEETFSDSDAARGAIQATSPY</sequence>
<comment type="caution">
    <text evidence="2">The sequence shown here is derived from an EMBL/GenBank/DDBJ whole genome shotgun (WGS) entry which is preliminary data.</text>
</comment>
<dbReference type="Proteomes" id="UP001255856">
    <property type="component" value="Unassembled WGS sequence"/>
</dbReference>
<feature type="region of interest" description="Disordered" evidence="1">
    <location>
        <begin position="378"/>
        <end position="432"/>
    </location>
</feature>
<dbReference type="InterPro" id="IPR042293">
    <property type="entry name" value="ARID4"/>
</dbReference>
<proteinExistence type="predicted"/>
<accession>A0AAD9IKT9</accession>
<dbReference type="AlphaFoldDB" id="A0AAD9IKT9"/>
<feature type="compositionally biased region" description="Low complexity" evidence="1">
    <location>
        <begin position="516"/>
        <end position="525"/>
    </location>
</feature>
<dbReference type="PANTHER" id="PTHR46694">
    <property type="entry name" value="AT-RICH INTERACTIVE DOMAIN-CONTAINING PROTEIN 4"/>
    <property type="match status" value="1"/>
</dbReference>